<dbReference type="Gene3D" id="3.80.10.10">
    <property type="entry name" value="Ribonuclease Inhibitor"/>
    <property type="match status" value="1"/>
</dbReference>
<dbReference type="Proteomes" id="UP000070444">
    <property type="component" value="Unassembled WGS sequence"/>
</dbReference>
<evidence type="ECO:0000313" key="2">
    <source>
        <dbReference type="Proteomes" id="UP000070444"/>
    </source>
</evidence>
<dbReference type="AlphaFoldDB" id="A0A137NVG6"/>
<evidence type="ECO:0000313" key="1">
    <source>
        <dbReference type="EMBL" id="KXN66825.1"/>
    </source>
</evidence>
<sequence length="406" mass="46957">MVSKLVREKLKPIVFRSVGIFRNNIKFEYNALSITIEQQFKPQSSYRNLNTSTNKLGISPELDIHILKQRRKEARNAGYYLYPIINNFDNLTTLSIIDSNIPFTAFADIGRVLPNLNKLELYKVNLVKSPTDIIVSSDISFPPNLKCLKITFTKVVITDLSDPYKYLFNKNNENYSYERFLLPKHSLYFLKHLQYVPSDRLNNNDASHELEEFLEINPGLESLCVEFYNLKMDSGLNSLKFLRTDESVCFNSIANVSSLNSINTLIFNLHTVENTANFSKLCILCNNLVELRLFNFAIIDSQVLIDDFITPVIPNLLKLKILQISGIHNNQSPKIFDFTKFTQIEELILHGFGSISDMKFDSCKSLKRLEFAFSDDDNSDKFMKKLNSYGGWTFKYKDHRFYGIKN</sequence>
<dbReference type="InterPro" id="IPR032675">
    <property type="entry name" value="LRR_dom_sf"/>
</dbReference>
<dbReference type="EMBL" id="KQ964687">
    <property type="protein sequence ID" value="KXN66825.1"/>
    <property type="molecule type" value="Genomic_DNA"/>
</dbReference>
<gene>
    <name evidence="1" type="ORF">CONCODRAFT_80380</name>
</gene>
<reference evidence="1 2" key="1">
    <citation type="journal article" date="2015" name="Genome Biol. Evol.">
        <title>Phylogenomic analyses indicate that early fungi evolved digesting cell walls of algal ancestors of land plants.</title>
        <authorList>
            <person name="Chang Y."/>
            <person name="Wang S."/>
            <person name="Sekimoto S."/>
            <person name="Aerts A.L."/>
            <person name="Choi C."/>
            <person name="Clum A."/>
            <person name="LaButti K.M."/>
            <person name="Lindquist E.A."/>
            <person name="Yee Ngan C."/>
            <person name="Ohm R.A."/>
            <person name="Salamov A.A."/>
            <person name="Grigoriev I.V."/>
            <person name="Spatafora J.W."/>
            <person name="Berbee M.L."/>
        </authorList>
    </citation>
    <scope>NUCLEOTIDE SEQUENCE [LARGE SCALE GENOMIC DNA]</scope>
    <source>
        <strain evidence="1 2">NRRL 28638</strain>
    </source>
</reference>
<protein>
    <recommendedName>
        <fullName evidence="3">RNI-like protein</fullName>
    </recommendedName>
</protein>
<name>A0A137NVG6_CONC2</name>
<keyword evidence="2" id="KW-1185">Reference proteome</keyword>
<proteinExistence type="predicted"/>
<evidence type="ECO:0008006" key="3">
    <source>
        <dbReference type="Google" id="ProtNLM"/>
    </source>
</evidence>
<dbReference type="SUPFAM" id="SSF52047">
    <property type="entry name" value="RNI-like"/>
    <property type="match status" value="1"/>
</dbReference>
<organism evidence="1 2">
    <name type="scientific">Conidiobolus coronatus (strain ATCC 28846 / CBS 209.66 / NRRL 28638)</name>
    <name type="common">Delacroixia coronata</name>
    <dbReference type="NCBI Taxonomy" id="796925"/>
    <lineage>
        <taxon>Eukaryota</taxon>
        <taxon>Fungi</taxon>
        <taxon>Fungi incertae sedis</taxon>
        <taxon>Zoopagomycota</taxon>
        <taxon>Entomophthoromycotina</taxon>
        <taxon>Entomophthoromycetes</taxon>
        <taxon>Entomophthorales</taxon>
        <taxon>Ancylistaceae</taxon>
        <taxon>Conidiobolus</taxon>
    </lineage>
</organism>
<accession>A0A137NVG6</accession>